<dbReference type="EMBL" id="JABELX010000009">
    <property type="protein sequence ID" value="NNH72940.1"/>
    <property type="molecule type" value="Genomic_DNA"/>
</dbReference>
<dbReference type="AlphaFoldDB" id="A0A849C993"/>
<protein>
    <submittedName>
        <fullName evidence="1">Uncharacterized protein</fullName>
    </submittedName>
</protein>
<dbReference type="RefSeq" id="WP_067523574.1">
    <property type="nucleotide sequence ID" value="NZ_JABELX010000009.1"/>
</dbReference>
<comment type="caution">
    <text evidence="1">The sequence shown here is derived from an EMBL/GenBank/DDBJ whole genome shotgun (WGS) entry which is preliminary data.</text>
</comment>
<reference evidence="1 2" key="1">
    <citation type="submission" date="2020-05" db="EMBL/GenBank/DDBJ databases">
        <title>MicrobeNet Type strains.</title>
        <authorList>
            <person name="Nicholson A.C."/>
        </authorList>
    </citation>
    <scope>NUCLEOTIDE SEQUENCE [LARGE SCALE GENOMIC DNA]</scope>
    <source>
        <strain evidence="1 2">JCM 3224</strain>
    </source>
</reference>
<evidence type="ECO:0000313" key="2">
    <source>
        <dbReference type="Proteomes" id="UP000586827"/>
    </source>
</evidence>
<gene>
    <name evidence="1" type="ORF">HLB23_24285</name>
</gene>
<dbReference type="Proteomes" id="UP000586827">
    <property type="component" value="Unassembled WGS sequence"/>
</dbReference>
<sequence length="130" mass="14887">MNEAVYRRPVGWFNRSTQHQDAQAAAEWSRFWEYANWNNLQILSVDIVYHFARQGTKALVRLHNTEYLRDAWFWGLHVQPQSVVAVQASVGWGPHTNRHDVLYIGDRYAPGVYAVVAPATVAAARRHLSG</sequence>
<evidence type="ECO:0000313" key="1">
    <source>
        <dbReference type="EMBL" id="NNH72940.1"/>
    </source>
</evidence>
<organism evidence="1 2">
    <name type="scientific">Nocardia uniformis</name>
    <dbReference type="NCBI Taxonomy" id="53432"/>
    <lineage>
        <taxon>Bacteria</taxon>
        <taxon>Bacillati</taxon>
        <taxon>Actinomycetota</taxon>
        <taxon>Actinomycetes</taxon>
        <taxon>Mycobacteriales</taxon>
        <taxon>Nocardiaceae</taxon>
        <taxon>Nocardia</taxon>
    </lineage>
</organism>
<proteinExistence type="predicted"/>
<accession>A0A849C993</accession>
<name>A0A849C993_9NOCA</name>
<keyword evidence="2" id="KW-1185">Reference proteome</keyword>